<protein>
    <submittedName>
        <fullName evidence="3">Two component transcriptional regulator, LytTR family</fullName>
    </submittedName>
</protein>
<accession>F4KRQ1</accession>
<dbReference type="eggNOG" id="COG3279">
    <property type="taxonomic scope" value="Bacteria"/>
</dbReference>
<dbReference type="InterPro" id="IPR007492">
    <property type="entry name" value="LytTR_DNA-bd_dom"/>
</dbReference>
<evidence type="ECO:0000313" key="4">
    <source>
        <dbReference type="Proteomes" id="UP000008461"/>
    </source>
</evidence>
<dbReference type="AlphaFoldDB" id="F4KRQ1"/>
<dbReference type="PANTHER" id="PTHR45526:SF1">
    <property type="entry name" value="TRANSCRIPTIONAL REGULATORY PROTEIN DCUR-RELATED"/>
    <property type="match status" value="1"/>
</dbReference>
<feature type="modified residue" description="4-aspartylphosphate" evidence="1">
    <location>
        <position position="53"/>
    </location>
</feature>
<dbReference type="Pfam" id="PF04397">
    <property type="entry name" value="LytTR"/>
    <property type="match status" value="1"/>
</dbReference>
<dbReference type="InterPro" id="IPR001789">
    <property type="entry name" value="Sig_transdc_resp-reg_receiver"/>
</dbReference>
<name>F4KRQ1_HALH1</name>
<dbReference type="InterPro" id="IPR011006">
    <property type="entry name" value="CheY-like_superfamily"/>
</dbReference>
<keyword evidence="4" id="KW-1185">Reference proteome</keyword>
<dbReference type="Gene3D" id="3.40.50.2300">
    <property type="match status" value="1"/>
</dbReference>
<reference evidence="3 4" key="1">
    <citation type="journal article" date="2011" name="Stand. Genomic Sci.">
        <title>Complete genome sequence of Haliscomenobacter hydrossis type strain (O).</title>
        <authorList>
            <consortium name="US DOE Joint Genome Institute (JGI-PGF)"/>
            <person name="Daligault H."/>
            <person name="Lapidus A."/>
            <person name="Zeytun A."/>
            <person name="Nolan M."/>
            <person name="Lucas S."/>
            <person name="Del Rio T.G."/>
            <person name="Tice H."/>
            <person name="Cheng J.F."/>
            <person name="Tapia R."/>
            <person name="Han C."/>
            <person name="Goodwin L."/>
            <person name="Pitluck S."/>
            <person name="Liolios K."/>
            <person name="Pagani I."/>
            <person name="Ivanova N."/>
            <person name="Huntemann M."/>
            <person name="Mavromatis K."/>
            <person name="Mikhailova N."/>
            <person name="Pati A."/>
            <person name="Chen A."/>
            <person name="Palaniappan K."/>
            <person name="Land M."/>
            <person name="Hauser L."/>
            <person name="Brambilla E.M."/>
            <person name="Rohde M."/>
            <person name="Verbarg S."/>
            <person name="Goker M."/>
            <person name="Bristow J."/>
            <person name="Eisen J.A."/>
            <person name="Markowitz V."/>
            <person name="Hugenholtz P."/>
            <person name="Kyrpides N.C."/>
            <person name="Klenk H.P."/>
            <person name="Woyke T."/>
        </authorList>
    </citation>
    <scope>NUCLEOTIDE SEQUENCE [LARGE SCALE GENOMIC DNA]</scope>
    <source>
        <strain evidence="4">ATCC 27775 / DSM 1100 / LMG 10767 / O</strain>
    </source>
</reference>
<dbReference type="SUPFAM" id="SSF52172">
    <property type="entry name" value="CheY-like"/>
    <property type="match status" value="1"/>
</dbReference>
<dbReference type="PROSITE" id="PS50110">
    <property type="entry name" value="RESPONSE_REGULATORY"/>
    <property type="match status" value="1"/>
</dbReference>
<evidence type="ECO:0000256" key="1">
    <source>
        <dbReference type="PROSITE-ProRule" id="PRU00169"/>
    </source>
</evidence>
<dbReference type="STRING" id="760192.Halhy_1142"/>
<organism evidence="3 4">
    <name type="scientific">Haliscomenobacter hydrossis (strain ATCC 27775 / DSM 1100 / LMG 10767 / O)</name>
    <dbReference type="NCBI Taxonomy" id="760192"/>
    <lineage>
        <taxon>Bacteria</taxon>
        <taxon>Pseudomonadati</taxon>
        <taxon>Bacteroidota</taxon>
        <taxon>Saprospiria</taxon>
        <taxon>Saprospirales</taxon>
        <taxon>Haliscomenobacteraceae</taxon>
        <taxon>Haliscomenobacter</taxon>
    </lineage>
</organism>
<dbReference type="HOGENOM" id="CLU_000445_14_1_10"/>
<dbReference type="GO" id="GO:0003677">
    <property type="term" value="F:DNA binding"/>
    <property type="evidence" value="ECO:0007669"/>
    <property type="project" value="InterPro"/>
</dbReference>
<evidence type="ECO:0000259" key="2">
    <source>
        <dbReference type="PROSITE" id="PS50110"/>
    </source>
</evidence>
<gene>
    <name evidence="3" type="ordered locus">Halhy_1142</name>
</gene>
<dbReference type="OrthoDB" id="2168082at2"/>
<sequence>MTFIALDDEPLALVLIEKYARDIPEWTLLATFTDATAAAEYLQNNTVDLLLSDINMPDISGLQFVQALPDERPMIIFVTAYKEYAHEGFNLDVVDYLVKPVAPERFKKALQKAADLLELQRKAEAASAPSPTPLDDHIFVFSEYQKVKILLKDVLYLESMGDYVKIFLQSQPKPILTLDRLKNLATRLYVQGFRRIHRSVVVNVAKVEVVQKARVKVGGTWLAVGETYLGELGGENSQLMYS</sequence>
<dbReference type="SMART" id="SM00448">
    <property type="entry name" value="REC"/>
    <property type="match status" value="1"/>
</dbReference>
<dbReference type="EMBL" id="CP002691">
    <property type="protein sequence ID" value="AEE49040.1"/>
    <property type="molecule type" value="Genomic_DNA"/>
</dbReference>
<dbReference type="Pfam" id="PF00072">
    <property type="entry name" value="Response_reg"/>
    <property type="match status" value="1"/>
</dbReference>
<dbReference type="SMART" id="SM00850">
    <property type="entry name" value="LytTR"/>
    <property type="match status" value="1"/>
</dbReference>
<evidence type="ECO:0000313" key="3">
    <source>
        <dbReference type="EMBL" id="AEE49040.1"/>
    </source>
</evidence>
<keyword evidence="1" id="KW-0597">Phosphoprotein</keyword>
<dbReference type="Gene3D" id="2.40.50.1020">
    <property type="entry name" value="LytTr DNA-binding domain"/>
    <property type="match status" value="1"/>
</dbReference>
<proteinExistence type="predicted"/>
<reference key="2">
    <citation type="submission" date="2011-04" db="EMBL/GenBank/DDBJ databases">
        <title>Complete sequence of chromosome of Haliscomenobacter hydrossis DSM 1100.</title>
        <authorList>
            <consortium name="US DOE Joint Genome Institute (JGI-PGF)"/>
            <person name="Lucas S."/>
            <person name="Han J."/>
            <person name="Lapidus A."/>
            <person name="Bruce D."/>
            <person name="Goodwin L."/>
            <person name="Pitluck S."/>
            <person name="Peters L."/>
            <person name="Kyrpides N."/>
            <person name="Mavromatis K."/>
            <person name="Ivanova N."/>
            <person name="Ovchinnikova G."/>
            <person name="Pagani I."/>
            <person name="Daligault H."/>
            <person name="Detter J.C."/>
            <person name="Han C."/>
            <person name="Land M."/>
            <person name="Hauser L."/>
            <person name="Markowitz V."/>
            <person name="Cheng J.-F."/>
            <person name="Hugenholtz P."/>
            <person name="Woyke T."/>
            <person name="Wu D."/>
            <person name="Verbarg S."/>
            <person name="Frueling A."/>
            <person name="Brambilla E."/>
            <person name="Klenk H.-P."/>
            <person name="Eisen J.A."/>
        </authorList>
    </citation>
    <scope>NUCLEOTIDE SEQUENCE</scope>
    <source>
        <strain>DSM 1100</strain>
    </source>
</reference>
<dbReference type="RefSeq" id="WP_013763595.1">
    <property type="nucleotide sequence ID" value="NC_015510.1"/>
</dbReference>
<dbReference type="GO" id="GO:0000156">
    <property type="term" value="F:phosphorelay response regulator activity"/>
    <property type="evidence" value="ECO:0007669"/>
    <property type="project" value="TreeGrafter"/>
</dbReference>
<dbReference type="KEGG" id="hhy:Halhy_1142"/>
<dbReference type="PANTHER" id="PTHR45526">
    <property type="entry name" value="TRANSCRIPTIONAL REGULATORY PROTEIN DPIA"/>
    <property type="match status" value="1"/>
</dbReference>
<dbReference type="InterPro" id="IPR051271">
    <property type="entry name" value="2C-system_Tx_regulators"/>
</dbReference>
<dbReference type="Proteomes" id="UP000008461">
    <property type="component" value="Chromosome"/>
</dbReference>
<feature type="domain" description="Response regulatory" evidence="2">
    <location>
        <begin position="2"/>
        <end position="114"/>
    </location>
</feature>